<sequence length="327" mass="37068">MRTLFLYSLLCLFFGTASVTAQYTETINSNRPGQSQGAFSVGTGVLQFETGLSYGQDKHDLLNYDENRFGADYAIRYGFWKEQLEVSVIGSFLTANRAFDNLPDDSRFTNFDANTVGAKYLLYDPYKYDDGVDIRSWKKTHSFSWDKLIPAISIYAGANILFGDNSFVPEDSTPVSPKVAVITQNNFPGGWVLVTNLIGDRIFMTEQPAYTFIGTLTHSFHPNWAAFVEGQVLYSDFYSDDIVRAGGAYLFSDNFQLDVSGLYNFRDTPKRWEVNLGISYRYDMHKKDEMIEDTQRGSKKKKKKKKKDDNEIDLEDGGDNGGDNENQ</sequence>
<protein>
    <submittedName>
        <fullName evidence="3">Transporter</fullName>
    </submittedName>
</protein>
<evidence type="ECO:0000313" key="3">
    <source>
        <dbReference type="EMBL" id="GAA0871070.1"/>
    </source>
</evidence>
<comment type="caution">
    <text evidence="3">The sequence shown here is derived from an EMBL/GenBank/DDBJ whole genome shotgun (WGS) entry which is preliminary data.</text>
</comment>
<name>A0ABP3XP18_9FLAO</name>
<dbReference type="Pfam" id="PF13557">
    <property type="entry name" value="Phenol_MetA_deg"/>
    <property type="match status" value="1"/>
</dbReference>
<evidence type="ECO:0000256" key="1">
    <source>
        <dbReference type="SAM" id="MobiDB-lite"/>
    </source>
</evidence>
<reference evidence="4" key="1">
    <citation type="journal article" date="2019" name="Int. J. Syst. Evol. Microbiol.">
        <title>The Global Catalogue of Microorganisms (GCM) 10K type strain sequencing project: providing services to taxonomists for standard genome sequencing and annotation.</title>
        <authorList>
            <consortium name="The Broad Institute Genomics Platform"/>
            <consortium name="The Broad Institute Genome Sequencing Center for Infectious Disease"/>
            <person name="Wu L."/>
            <person name="Ma J."/>
        </authorList>
    </citation>
    <scope>NUCLEOTIDE SEQUENCE [LARGE SCALE GENOMIC DNA]</scope>
    <source>
        <strain evidence="4">JCM 16082</strain>
    </source>
</reference>
<feature type="chain" id="PRO_5045352163" evidence="2">
    <location>
        <begin position="22"/>
        <end position="327"/>
    </location>
</feature>
<evidence type="ECO:0000256" key="2">
    <source>
        <dbReference type="SAM" id="SignalP"/>
    </source>
</evidence>
<feature type="region of interest" description="Disordered" evidence="1">
    <location>
        <begin position="291"/>
        <end position="327"/>
    </location>
</feature>
<dbReference type="Proteomes" id="UP001500507">
    <property type="component" value="Unassembled WGS sequence"/>
</dbReference>
<organism evidence="3 4">
    <name type="scientific">Gangjinia marincola</name>
    <dbReference type="NCBI Taxonomy" id="578463"/>
    <lineage>
        <taxon>Bacteria</taxon>
        <taxon>Pseudomonadati</taxon>
        <taxon>Bacteroidota</taxon>
        <taxon>Flavobacteriia</taxon>
        <taxon>Flavobacteriales</taxon>
        <taxon>Flavobacteriaceae</taxon>
        <taxon>Gangjinia</taxon>
    </lineage>
</organism>
<dbReference type="EMBL" id="BAAAFG010000001">
    <property type="protein sequence ID" value="GAA0871070.1"/>
    <property type="molecule type" value="Genomic_DNA"/>
</dbReference>
<dbReference type="RefSeq" id="WP_343762687.1">
    <property type="nucleotide sequence ID" value="NZ_BAAAFG010000001.1"/>
</dbReference>
<feature type="signal peptide" evidence="2">
    <location>
        <begin position="1"/>
        <end position="21"/>
    </location>
</feature>
<evidence type="ECO:0000313" key="4">
    <source>
        <dbReference type="Proteomes" id="UP001500507"/>
    </source>
</evidence>
<keyword evidence="2" id="KW-0732">Signal</keyword>
<feature type="compositionally biased region" description="Basic residues" evidence="1">
    <location>
        <begin position="297"/>
        <end position="306"/>
    </location>
</feature>
<dbReference type="InterPro" id="IPR025737">
    <property type="entry name" value="FApF"/>
</dbReference>
<proteinExistence type="predicted"/>
<accession>A0ABP3XP18</accession>
<gene>
    <name evidence="3" type="ORF">GCM10009117_02150</name>
</gene>
<keyword evidence="4" id="KW-1185">Reference proteome</keyword>